<protein>
    <submittedName>
        <fullName evidence="1">Uncharacterized protein</fullName>
    </submittedName>
</protein>
<reference evidence="1 2" key="1">
    <citation type="submission" date="2019-03" db="EMBL/GenBank/DDBJ databases">
        <title>This is whole genome sequence of Paenibacillus sp MS74 strain.</title>
        <authorList>
            <person name="Trinh H.N."/>
        </authorList>
    </citation>
    <scope>NUCLEOTIDE SEQUENCE [LARGE SCALE GENOMIC DNA]</scope>
    <source>
        <strain evidence="1 2">MS74</strain>
    </source>
</reference>
<gene>
    <name evidence="1" type="ORF">E1757_30600</name>
</gene>
<accession>A0A4R5KDA1</accession>
<dbReference type="OrthoDB" id="334783at2"/>
<dbReference type="EMBL" id="SMRT01000022">
    <property type="protein sequence ID" value="TDF92147.1"/>
    <property type="molecule type" value="Genomic_DNA"/>
</dbReference>
<evidence type="ECO:0000313" key="2">
    <source>
        <dbReference type="Proteomes" id="UP000295636"/>
    </source>
</evidence>
<keyword evidence="2" id="KW-1185">Reference proteome</keyword>
<sequence>MESLEAIFSFHEHVKSIGYIAVDFYDGSILYDFRNDVTKICDIDFYRNGLSFNEMGEQFWGSVRINGGLAK</sequence>
<dbReference type="Proteomes" id="UP000295636">
    <property type="component" value="Unassembled WGS sequence"/>
</dbReference>
<name>A0A4R5KDA1_9BACL</name>
<proteinExistence type="predicted"/>
<organism evidence="1 2">
    <name type="scientific">Paenibacillus piri</name>
    <dbReference type="NCBI Taxonomy" id="2547395"/>
    <lineage>
        <taxon>Bacteria</taxon>
        <taxon>Bacillati</taxon>
        <taxon>Bacillota</taxon>
        <taxon>Bacilli</taxon>
        <taxon>Bacillales</taxon>
        <taxon>Paenibacillaceae</taxon>
        <taxon>Paenibacillus</taxon>
    </lineage>
</organism>
<evidence type="ECO:0000313" key="1">
    <source>
        <dbReference type="EMBL" id="TDF92147.1"/>
    </source>
</evidence>
<dbReference type="AlphaFoldDB" id="A0A4R5KDA1"/>
<comment type="caution">
    <text evidence="1">The sequence shown here is derived from an EMBL/GenBank/DDBJ whole genome shotgun (WGS) entry which is preliminary data.</text>
</comment>
<dbReference type="RefSeq" id="WP_133235448.1">
    <property type="nucleotide sequence ID" value="NZ_SMRT01000022.1"/>
</dbReference>